<dbReference type="KEGG" id="gfe:Gferi_20300"/>
<dbReference type="GO" id="GO:0015562">
    <property type="term" value="F:efflux transmembrane transporter activity"/>
    <property type="evidence" value="ECO:0007669"/>
    <property type="project" value="TreeGrafter"/>
</dbReference>
<evidence type="ECO:0008006" key="5">
    <source>
        <dbReference type="Google" id="ProtNLM"/>
    </source>
</evidence>
<dbReference type="Gene3D" id="1.10.287.470">
    <property type="entry name" value="Helix hairpin bin"/>
    <property type="match status" value="1"/>
</dbReference>
<evidence type="ECO:0000313" key="4">
    <source>
        <dbReference type="Proteomes" id="UP000095743"/>
    </source>
</evidence>
<feature type="coiled-coil region" evidence="1">
    <location>
        <begin position="110"/>
        <end position="233"/>
    </location>
</feature>
<reference evidence="3 4" key="1">
    <citation type="submission" date="2016-09" db="EMBL/GenBank/DDBJ databases">
        <title>Genomic analysis reveals versatility of anaerobic energy metabolism of Geosporobacter ferrireducens IRF9 of phylum Firmicutes.</title>
        <authorList>
            <person name="Kim S.-J."/>
        </authorList>
    </citation>
    <scope>NUCLEOTIDE SEQUENCE [LARGE SCALE GENOMIC DNA]</scope>
    <source>
        <strain evidence="3 4">IRF9</strain>
    </source>
</reference>
<evidence type="ECO:0000313" key="3">
    <source>
        <dbReference type="EMBL" id="AOT71670.1"/>
    </source>
</evidence>
<keyword evidence="2" id="KW-0812">Transmembrane</keyword>
<proteinExistence type="predicted"/>
<keyword evidence="4" id="KW-1185">Reference proteome</keyword>
<dbReference type="STRING" id="1424294.Gferi_20300"/>
<gene>
    <name evidence="3" type="ORF">Gferi_20300</name>
</gene>
<dbReference type="Proteomes" id="UP000095743">
    <property type="component" value="Chromosome"/>
</dbReference>
<dbReference type="GO" id="GO:1990281">
    <property type="term" value="C:efflux pump complex"/>
    <property type="evidence" value="ECO:0007669"/>
    <property type="project" value="TreeGrafter"/>
</dbReference>
<feature type="transmembrane region" description="Helical" evidence="2">
    <location>
        <begin position="15"/>
        <end position="33"/>
    </location>
</feature>
<name>A0A1D8GL90_9FIRM</name>
<dbReference type="PANTHER" id="PTHR30469:SF15">
    <property type="entry name" value="HLYD FAMILY OF SECRETION PROTEINS"/>
    <property type="match status" value="1"/>
</dbReference>
<dbReference type="RefSeq" id="WP_069979754.1">
    <property type="nucleotide sequence ID" value="NZ_VENK01000009.1"/>
</dbReference>
<evidence type="ECO:0000256" key="1">
    <source>
        <dbReference type="SAM" id="Coils"/>
    </source>
</evidence>
<dbReference type="Gene3D" id="2.40.50.100">
    <property type="match status" value="1"/>
</dbReference>
<dbReference type="PANTHER" id="PTHR30469">
    <property type="entry name" value="MULTIDRUG RESISTANCE PROTEIN MDTA"/>
    <property type="match status" value="1"/>
</dbReference>
<dbReference type="EMBL" id="CP017269">
    <property type="protein sequence ID" value="AOT71670.1"/>
    <property type="molecule type" value="Genomic_DNA"/>
</dbReference>
<accession>A0A1D8GL90</accession>
<sequence>MENYEEIMNERKKKIFGKGIMIFFGTMMVITFFSKTIQNMLLPEVTVSRPSSGILTYEAAGTGTIIPKETVHVYPQSTKRIKEIRIEAGEKVKKGQILALLYSQASDSKLTEEEINLRKLETNLEKLLLETKSTQVGILEVEMEKASERVAKLKDDLNKKHKLLEAGAETAENVREAQYNLETAQKDYQQKKIELQEEKNKQQVSQEEKRKDIEALRYDIQSQQLKIEELQGEEAVISPCDGIVKEIYAQSGKLAPDHEPICSVVHSEKGFSLSVSLDLENNSFVSAGDSMLVSLKSTGKLVDIPIRKIVIKDNYKELTADLDETDFLGGERVDYRIIKKSKNFNMMIPNTALGRDNGGYFIFLLKEREGALGKEYYAEKQYVTIGDSDNRNTVIVGGLENRSNIVYDSEKVIRDGSRVRLKQRM</sequence>
<dbReference type="Gene3D" id="2.40.420.20">
    <property type="match status" value="1"/>
</dbReference>
<keyword evidence="1" id="KW-0175">Coiled coil</keyword>
<keyword evidence="2" id="KW-0472">Membrane</keyword>
<protein>
    <recommendedName>
        <fullName evidence="5">Membrane fusion protein biotin-lipoyl like domain-containing protein</fullName>
    </recommendedName>
</protein>
<organism evidence="3 4">
    <name type="scientific">Geosporobacter ferrireducens</name>
    <dbReference type="NCBI Taxonomy" id="1424294"/>
    <lineage>
        <taxon>Bacteria</taxon>
        <taxon>Bacillati</taxon>
        <taxon>Bacillota</taxon>
        <taxon>Clostridia</taxon>
        <taxon>Peptostreptococcales</taxon>
        <taxon>Thermotaleaceae</taxon>
        <taxon>Geosporobacter</taxon>
    </lineage>
</organism>
<evidence type="ECO:0000256" key="2">
    <source>
        <dbReference type="SAM" id="Phobius"/>
    </source>
</evidence>
<dbReference type="AlphaFoldDB" id="A0A1D8GL90"/>
<keyword evidence="2" id="KW-1133">Transmembrane helix</keyword>